<reference evidence="10 11" key="1">
    <citation type="submission" date="2016-10" db="EMBL/GenBank/DDBJ databases">
        <title>Genome sequence of the ascomycete fungus Penicillium subrubescens.</title>
        <authorList>
            <person name="De Vries R.P."/>
            <person name="Peng M."/>
            <person name="Dilokpimol A."/>
            <person name="Hilden K."/>
            <person name="Makela M.R."/>
            <person name="Grigoriev I."/>
            <person name="Riley R."/>
            <person name="Granchi Z."/>
        </authorList>
    </citation>
    <scope>NUCLEOTIDE SEQUENCE [LARGE SCALE GENOMIC DNA]</scope>
    <source>
        <strain evidence="10 11">CBS 132785</strain>
    </source>
</reference>
<keyword evidence="7" id="KW-0119">Carbohydrate metabolism</keyword>
<evidence type="ECO:0000256" key="9">
    <source>
        <dbReference type="SAM" id="SignalP"/>
    </source>
</evidence>
<sequence length="333" mass="35085">MALRLLVNTGLLAIPIGGSVGTLLGIDAHRSATGQPPLFTSDGNSNTGSGSGGDSTGGGSGGSGSTTNNGVTNTQYCQSSYGISPPSDGQLYTLNPNQWGVTDTTSGALCMNVTTYNNETYATKQTAPGFSVTWQFDPGPSTQPVHAFPNIMVDNVLPIELDKMTKVDLDLHWTYGIGNTVASSTVESTLTADNLQTNVAIDMFFDSDKTNAGNSTLAKYEVMVWFADFGSAAQPIGLSAGAVTTKTLNGTTFSLYTGTNSAKQNVLSWVATETTEEFTGDIYPLITDLYTLTGDIYPSNSDYMGIFQFGTEAFSSDKNVTFSVPKLSIDIQK</sequence>
<dbReference type="InterPro" id="IPR013320">
    <property type="entry name" value="ConA-like_dom_sf"/>
</dbReference>
<dbReference type="AlphaFoldDB" id="A0A1Q5TQB6"/>
<dbReference type="InterPro" id="IPR002594">
    <property type="entry name" value="GH12"/>
</dbReference>
<dbReference type="Pfam" id="PF01670">
    <property type="entry name" value="Glyco_hydro_12"/>
    <property type="match status" value="1"/>
</dbReference>
<dbReference type="STRING" id="1316194.A0A1Q5TQB6"/>
<comment type="caution">
    <text evidence="10">The sequence shown here is derived from an EMBL/GenBank/DDBJ whole genome shotgun (WGS) entry which is preliminary data.</text>
</comment>
<evidence type="ECO:0000313" key="10">
    <source>
        <dbReference type="EMBL" id="OKP02387.1"/>
    </source>
</evidence>
<keyword evidence="11" id="KW-1185">Reference proteome</keyword>
<dbReference type="EMBL" id="MNBE01000626">
    <property type="protein sequence ID" value="OKP02387.1"/>
    <property type="molecule type" value="Genomic_DNA"/>
</dbReference>
<keyword evidence="7" id="KW-0624">Polysaccharide degradation</keyword>
<accession>A0A1Q5TQB6</accession>
<evidence type="ECO:0000256" key="7">
    <source>
        <dbReference type="RuleBase" id="RU361163"/>
    </source>
</evidence>
<name>A0A1Q5TQB6_9EURO</name>
<dbReference type="GO" id="GO:0033946">
    <property type="term" value="F:xyloglucan-specific endo-beta-1,4-glucanase activity"/>
    <property type="evidence" value="ECO:0007669"/>
    <property type="project" value="UniProtKB-EC"/>
</dbReference>
<keyword evidence="2 9" id="KW-0732">Signal</keyword>
<dbReference type="InterPro" id="IPR013319">
    <property type="entry name" value="GH11/12"/>
</dbReference>
<feature type="compositionally biased region" description="Gly residues" evidence="8">
    <location>
        <begin position="49"/>
        <end position="64"/>
    </location>
</feature>
<evidence type="ECO:0000313" key="11">
    <source>
        <dbReference type="Proteomes" id="UP000186955"/>
    </source>
</evidence>
<evidence type="ECO:0000256" key="5">
    <source>
        <dbReference type="ARBA" id="ARBA00041304"/>
    </source>
</evidence>
<feature type="region of interest" description="Disordered" evidence="8">
    <location>
        <begin position="34"/>
        <end position="71"/>
    </location>
</feature>
<dbReference type="PANTHER" id="PTHR34002">
    <property type="entry name" value="BLR1656 PROTEIN"/>
    <property type="match status" value="1"/>
</dbReference>
<evidence type="ECO:0000256" key="4">
    <source>
        <dbReference type="ARBA" id="ARBA00038882"/>
    </source>
</evidence>
<evidence type="ECO:0000256" key="1">
    <source>
        <dbReference type="ARBA" id="ARBA00005519"/>
    </source>
</evidence>
<dbReference type="SUPFAM" id="SSF49899">
    <property type="entry name" value="Concanavalin A-like lectins/glucanases"/>
    <property type="match status" value="1"/>
</dbReference>
<feature type="signal peptide" evidence="9">
    <location>
        <begin position="1"/>
        <end position="21"/>
    </location>
</feature>
<keyword evidence="7" id="KW-0378">Hydrolase</keyword>
<organism evidence="10 11">
    <name type="scientific">Penicillium subrubescens</name>
    <dbReference type="NCBI Taxonomy" id="1316194"/>
    <lineage>
        <taxon>Eukaryota</taxon>
        <taxon>Fungi</taxon>
        <taxon>Dikarya</taxon>
        <taxon>Ascomycota</taxon>
        <taxon>Pezizomycotina</taxon>
        <taxon>Eurotiomycetes</taxon>
        <taxon>Eurotiomycetidae</taxon>
        <taxon>Eurotiales</taxon>
        <taxon>Aspergillaceae</taxon>
        <taxon>Penicillium</taxon>
    </lineage>
</organism>
<keyword evidence="7" id="KW-0326">Glycosidase</keyword>
<feature type="chain" id="PRO_5012254117" description="xyloglucan-specific endo-beta-1,4-glucanase" evidence="9">
    <location>
        <begin position="22"/>
        <end position="333"/>
    </location>
</feature>
<protein>
    <recommendedName>
        <fullName evidence="4">xyloglucan-specific endo-beta-1,4-glucanase</fullName>
        <ecNumber evidence="4">3.2.1.151</ecNumber>
    </recommendedName>
    <alternativeName>
        <fullName evidence="5">Xyloglucanase A</fullName>
    </alternativeName>
    <alternativeName>
        <fullName evidence="6">Xyloglucanendohydrolase A</fullName>
    </alternativeName>
</protein>
<dbReference type="GO" id="GO:0008810">
    <property type="term" value="F:cellulase activity"/>
    <property type="evidence" value="ECO:0007669"/>
    <property type="project" value="InterPro"/>
</dbReference>
<evidence type="ECO:0000256" key="8">
    <source>
        <dbReference type="SAM" id="MobiDB-lite"/>
    </source>
</evidence>
<dbReference type="PANTHER" id="PTHR34002:SF9">
    <property type="entry name" value="XYLOGLUCAN-SPECIFIC ENDO-BETA-1,4-GLUCANASE A"/>
    <property type="match status" value="1"/>
</dbReference>
<evidence type="ECO:0000256" key="2">
    <source>
        <dbReference type="ARBA" id="ARBA00022729"/>
    </source>
</evidence>
<dbReference type="OrthoDB" id="89349at2759"/>
<dbReference type="Gene3D" id="2.60.120.180">
    <property type="match status" value="1"/>
</dbReference>
<dbReference type="GO" id="GO:0000272">
    <property type="term" value="P:polysaccharide catabolic process"/>
    <property type="evidence" value="ECO:0007669"/>
    <property type="project" value="UniProtKB-KW"/>
</dbReference>
<evidence type="ECO:0000256" key="6">
    <source>
        <dbReference type="ARBA" id="ARBA00043018"/>
    </source>
</evidence>
<dbReference type="Proteomes" id="UP000186955">
    <property type="component" value="Unassembled WGS sequence"/>
</dbReference>
<dbReference type="EC" id="3.2.1.151" evidence="4"/>
<gene>
    <name evidence="10" type="ORF">PENSUB_7151</name>
</gene>
<comment type="similarity">
    <text evidence="1 7">Belongs to the glycosyl hydrolase 12 (cellulase H) family.</text>
</comment>
<comment type="catalytic activity">
    <reaction evidence="3">
        <text>xyloglucan + H2O = xyloglucan oligosaccharides.</text>
        <dbReference type="EC" id="3.2.1.151"/>
    </reaction>
</comment>
<evidence type="ECO:0000256" key="3">
    <source>
        <dbReference type="ARBA" id="ARBA00037012"/>
    </source>
</evidence>
<proteinExistence type="inferred from homology"/>